<dbReference type="RefSeq" id="WP_376835544.1">
    <property type="nucleotide sequence ID" value="NZ_JBHLSW010000004.1"/>
</dbReference>
<dbReference type="InterPro" id="IPR053191">
    <property type="entry name" value="DcsG_Biosynth_Enzyme"/>
</dbReference>
<reference evidence="1 2" key="1">
    <citation type="submission" date="2024-09" db="EMBL/GenBank/DDBJ databases">
        <authorList>
            <person name="Sun Q."/>
            <person name="Mori K."/>
        </authorList>
    </citation>
    <scope>NUCLEOTIDE SEQUENCE [LARGE SCALE GENOMIC DNA]</scope>
    <source>
        <strain evidence="1 2">NCAIM B.02621</strain>
    </source>
</reference>
<keyword evidence="2" id="KW-1185">Reference proteome</keyword>
<organism evidence="1 2">
    <name type="scientific">Brevundimonas balnearis</name>
    <dbReference type="NCBI Taxonomy" id="1572858"/>
    <lineage>
        <taxon>Bacteria</taxon>
        <taxon>Pseudomonadati</taxon>
        <taxon>Pseudomonadota</taxon>
        <taxon>Alphaproteobacteria</taxon>
        <taxon>Caulobacterales</taxon>
        <taxon>Caulobacteraceae</taxon>
        <taxon>Brevundimonas</taxon>
    </lineage>
</organism>
<dbReference type="Gene3D" id="3.40.50.20">
    <property type="match status" value="1"/>
</dbReference>
<dbReference type="GO" id="GO:0016874">
    <property type="term" value="F:ligase activity"/>
    <property type="evidence" value="ECO:0007669"/>
    <property type="project" value="UniProtKB-KW"/>
</dbReference>
<evidence type="ECO:0000313" key="2">
    <source>
        <dbReference type="Proteomes" id="UP001589906"/>
    </source>
</evidence>
<dbReference type="EMBL" id="JBHLSW010000004">
    <property type="protein sequence ID" value="MFC0633627.1"/>
    <property type="molecule type" value="Genomic_DNA"/>
</dbReference>
<accession>A0ABV6R1X8</accession>
<dbReference type="PANTHER" id="PTHR39217">
    <property type="match status" value="1"/>
</dbReference>
<dbReference type="Proteomes" id="UP001589906">
    <property type="component" value="Unassembled WGS sequence"/>
</dbReference>
<dbReference type="Gene3D" id="3.30.470.20">
    <property type="entry name" value="ATP-grasp fold, B domain"/>
    <property type="match status" value="1"/>
</dbReference>
<sequence length="288" mass="31116">MTEIAVLTPDPADLSYASHWPGVLERLGAALEGVGVSATPLPWTGQIEDASRLKAFPLVLPVVVWGYHRDHARWIAACEAWAAAGAPLANPASVLRWNSDKSYLGRLAERGVPIPETIWLDRPTVADVEAALDRFGEVVVKPVVSGGAWRTQRIRAGDVVADLPEAPSMIQPFLPAIEAEGELSLLYFGGRLSHAVRKTAAPGDFRIQVQFGGRYDPEPAPPEAALRVAGTALAAVDEPLLYARVDMVRDPRGGWRLMELELIEPDFYLSCDPRGGAGFAEAVRARLS</sequence>
<proteinExistence type="predicted"/>
<dbReference type="PANTHER" id="PTHR39217:SF1">
    <property type="entry name" value="GLUTATHIONE SYNTHETASE"/>
    <property type="match status" value="1"/>
</dbReference>
<gene>
    <name evidence="1" type="ORF">ACFFGE_07020</name>
</gene>
<comment type="caution">
    <text evidence="1">The sequence shown here is derived from an EMBL/GenBank/DDBJ whole genome shotgun (WGS) entry which is preliminary data.</text>
</comment>
<keyword evidence="1" id="KW-0436">Ligase</keyword>
<dbReference type="InterPro" id="IPR013815">
    <property type="entry name" value="ATP_grasp_subdomain_1"/>
</dbReference>
<name>A0ABV6R1X8_9CAUL</name>
<dbReference type="Gene3D" id="3.30.1490.20">
    <property type="entry name" value="ATP-grasp fold, A domain"/>
    <property type="match status" value="1"/>
</dbReference>
<dbReference type="SUPFAM" id="SSF56059">
    <property type="entry name" value="Glutathione synthetase ATP-binding domain-like"/>
    <property type="match status" value="1"/>
</dbReference>
<protein>
    <submittedName>
        <fullName evidence="1">RimK family alpha-L-glutamate ligase</fullName>
    </submittedName>
</protein>
<evidence type="ECO:0000313" key="1">
    <source>
        <dbReference type="EMBL" id="MFC0633627.1"/>
    </source>
</evidence>